<feature type="region of interest" description="Disordered" evidence="4">
    <location>
        <begin position="2066"/>
        <end position="2091"/>
    </location>
</feature>
<name>A0A0B7K7F8_BIOOC</name>
<dbReference type="PROSITE" id="PS50297">
    <property type="entry name" value="ANK_REP_REGION"/>
    <property type="match status" value="4"/>
</dbReference>
<dbReference type="PROSITE" id="PS50088">
    <property type="entry name" value="ANK_REPEAT"/>
    <property type="match status" value="5"/>
</dbReference>
<feature type="compositionally biased region" description="Low complexity" evidence="4">
    <location>
        <begin position="357"/>
        <end position="369"/>
    </location>
</feature>
<keyword evidence="2" id="KW-0677">Repeat</keyword>
<dbReference type="InterPro" id="IPR002110">
    <property type="entry name" value="Ankyrin_rpt"/>
</dbReference>
<feature type="compositionally biased region" description="Polar residues" evidence="4">
    <location>
        <begin position="1167"/>
        <end position="1176"/>
    </location>
</feature>
<reference evidence="8" key="1">
    <citation type="submission" date="2015-01" db="EMBL/GenBank/DDBJ databases">
        <authorList>
            <person name="Durling Mikael"/>
        </authorList>
    </citation>
    <scope>NUCLEOTIDE SEQUENCE</scope>
</reference>
<dbReference type="SUPFAM" id="SSF53167">
    <property type="entry name" value="Purine and uridine phosphorylases"/>
    <property type="match status" value="1"/>
</dbReference>
<feature type="repeat" description="ANK" evidence="3">
    <location>
        <begin position="940"/>
        <end position="967"/>
    </location>
</feature>
<gene>
    <name evidence="8" type="ORF">BN869_000006943_1</name>
</gene>
<keyword evidence="5" id="KW-0472">Membrane</keyword>
<feature type="transmembrane region" description="Helical" evidence="5">
    <location>
        <begin position="315"/>
        <end position="340"/>
    </location>
</feature>
<evidence type="ECO:0000256" key="1">
    <source>
        <dbReference type="ARBA" id="ARBA00009003"/>
    </source>
</evidence>
<feature type="domain" description="Nephrocystin 3-like N-terminal" evidence="7">
    <location>
        <begin position="427"/>
        <end position="602"/>
    </location>
</feature>
<dbReference type="Gene3D" id="3.40.50.300">
    <property type="entry name" value="P-loop containing nucleotide triphosphate hydrolases"/>
    <property type="match status" value="1"/>
</dbReference>
<dbReference type="SUPFAM" id="SSF48403">
    <property type="entry name" value="Ankyrin repeat"/>
    <property type="match status" value="1"/>
</dbReference>
<dbReference type="InterPro" id="IPR027417">
    <property type="entry name" value="P-loop_NTPase"/>
</dbReference>
<evidence type="ECO:0000313" key="8">
    <source>
        <dbReference type="EMBL" id="CEO50885.1"/>
    </source>
</evidence>
<dbReference type="InterPro" id="IPR056884">
    <property type="entry name" value="NPHP3-like_N"/>
</dbReference>
<feature type="transmembrane region" description="Helical" evidence="5">
    <location>
        <begin position="42"/>
        <end position="66"/>
    </location>
</feature>
<dbReference type="Gene3D" id="1.25.40.20">
    <property type="entry name" value="Ankyrin repeat-containing domain"/>
    <property type="match status" value="2"/>
</dbReference>
<dbReference type="EMBL" id="CDPU01000020">
    <property type="protein sequence ID" value="CEO50885.1"/>
    <property type="molecule type" value="Genomic_DNA"/>
</dbReference>
<feature type="repeat" description="ANK" evidence="3">
    <location>
        <begin position="1001"/>
        <end position="1033"/>
    </location>
</feature>
<feature type="region of interest" description="Disordered" evidence="4">
    <location>
        <begin position="1332"/>
        <end position="1358"/>
    </location>
</feature>
<keyword evidence="5" id="KW-0812">Transmembrane</keyword>
<keyword evidence="5" id="KW-1133">Transmembrane helix</keyword>
<dbReference type="SUPFAM" id="SSF52540">
    <property type="entry name" value="P-loop containing nucleoside triphosphate hydrolases"/>
    <property type="match status" value="1"/>
</dbReference>
<dbReference type="InterPro" id="IPR007577">
    <property type="entry name" value="GlycoTrfase_DXD_sugar-bd_CS"/>
</dbReference>
<organism evidence="8">
    <name type="scientific">Bionectria ochroleuca</name>
    <name type="common">Gliocladium roseum</name>
    <dbReference type="NCBI Taxonomy" id="29856"/>
    <lineage>
        <taxon>Eukaryota</taxon>
        <taxon>Fungi</taxon>
        <taxon>Dikarya</taxon>
        <taxon>Ascomycota</taxon>
        <taxon>Pezizomycotina</taxon>
        <taxon>Sordariomycetes</taxon>
        <taxon>Hypocreomycetidae</taxon>
        <taxon>Hypocreales</taxon>
        <taxon>Bionectriaceae</taxon>
        <taxon>Clonostachys</taxon>
    </lineage>
</organism>
<dbReference type="InterPro" id="IPR036770">
    <property type="entry name" value="Ankyrin_rpt-contain_sf"/>
</dbReference>
<dbReference type="Pfam" id="PF01048">
    <property type="entry name" value="PNP_UDP_1"/>
    <property type="match status" value="1"/>
</dbReference>
<dbReference type="InterPro" id="IPR029044">
    <property type="entry name" value="Nucleotide-diphossugar_trans"/>
</dbReference>
<dbReference type="Pfam" id="PF13637">
    <property type="entry name" value="Ank_4"/>
    <property type="match status" value="1"/>
</dbReference>
<evidence type="ECO:0000259" key="7">
    <source>
        <dbReference type="Pfam" id="PF24883"/>
    </source>
</evidence>
<keyword evidence="3" id="KW-0040">ANK repeat</keyword>
<dbReference type="SMART" id="SM00248">
    <property type="entry name" value="ANK"/>
    <property type="match status" value="6"/>
</dbReference>
<dbReference type="Pfam" id="PF00023">
    <property type="entry name" value="Ank"/>
    <property type="match status" value="1"/>
</dbReference>
<dbReference type="PANTHER" id="PTHR10039:SF5">
    <property type="entry name" value="NACHT DOMAIN-CONTAINING PROTEIN"/>
    <property type="match status" value="1"/>
</dbReference>
<dbReference type="InterPro" id="IPR035994">
    <property type="entry name" value="Nucleoside_phosphorylase_sf"/>
</dbReference>
<evidence type="ECO:0000256" key="5">
    <source>
        <dbReference type="SAM" id="Phobius"/>
    </source>
</evidence>
<protein>
    <submittedName>
        <fullName evidence="8">Uncharacterized protein</fullName>
    </submittedName>
</protein>
<dbReference type="InterPro" id="IPR000845">
    <property type="entry name" value="Nucleoside_phosphorylase_d"/>
</dbReference>
<feature type="repeat" description="ANK" evidence="3">
    <location>
        <begin position="1067"/>
        <end position="1099"/>
    </location>
</feature>
<dbReference type="SUPFAM" id="SSF53448">
    <property type="entry name" value="Nucleotide-diphospho-sugar transferases"/>
    <property type="match status" value="1"/>
</dbReference>
<comment type="similarity">
    <text evidence="1">Belongs to the glycosyltransferase 32 family.</text>
</comment>
<feature type="domain" description="Nucleoside phosphorylase" evidence="6">
    <location>
        <begin position="2125"/>
        <end position="2237"/>
    </location>
</feature>
<feature type="compositionally biased region" description="Acidic residues" evidence="4">
    <location>
        <begin position="1348"/>
        <end position="1358"/>
    </location>
</feature>
<evidence type="ECO:0000259" key="6">
    <source>
        <dbReference type="Pfam" id="PF01048"/>
    </source>
</evidence>
<dbReference type="Pfam" id="PF12796">
    <property type="entry name" value="Ank_2"/>
    <property type="match status" value="1"/>
</dbReference>
<sequence length="2305" mass="258888">MATKYSYEEVSLEEQQPQPSIKQRRLFLLRCLSPKRLFKFSFTLVVIDLSIIAFLVWLVGPLIILLTRNDELFGPRAMPGGSVLGSEDSDSGEYEIPRILHQTTPNDTIPQKWIDSQRSCQEVYSNFTYMLWTDASAHEFLATEYPWFVDLWDNYAFPIQRADAIRYFVLYHFGGIYLDMDTVCVKQFPIFEVSSETEHRALFQSTKPTGVTNDVMISTAKHPALYQAISELPFYYRWTRFWARLQPYSNIMFSSGPMFISLVISDYLRHLPARPSPTFNVVTPHQMLPYITDLESSTWHTGDAHVLMWLGDRPWTWYGLAVIGCLIGFGLVNHGLSWMYGYMCRRSRMAAHPVKQSNNKASSKSCKNPKPSKRYPSQDGPTLPANGRLGSPKKLVSSEDRRNALLSLLDFKERESRQVNIKDAEAGTCEWILRHPCYLDWQDPSKFHKHHGFLWINGRPGAGKSTLMKFCFTRARRRWSSAPDTTVISFFFNANGSRLEKTAEGMYRSLLYQILQAFPDLQSSFNNLDSQQISPANLTIQTLQDTFGRIVHNLGHRRLICYIDFFDECDEDQIRSMVKFFDQLGELASRTDKLLHICCSGRRYPHTSIQHGQKLILEDQPGHTDDLVKYVRGKLRVGTGKAAEDIIAKILDKSAGVFLWAVLVVGILNDNYRQGYDSLKSLKRRLQELPAELSQLFKNIILRDRDHMERFLLCIQWILYSKRPLRCEEFYFALASSLDPLESLAEWDRDTVTLEDMHRALLSSSRGLAELSNSKSTRTVQFIHESVQDYLIKENGIRDMLPDRWQNFAASSHSRLKERCYQYMKVNIEPVVELTSGVYLESTSNRKDTATRILTKFPFLEYATSYLLYHAEAATPLMSDYDFVRKFDIKSWLRLSNLFEKYDIRCHSLDTKMMCILAENNFLGLLRMGIELGLDVGGSLILAAAKGYNDAVRLLIEKGARINTRNSSGATALGLAAVKGHGNIVRLLIEKGADLEACTSFGDTALCLAAANGHETATKLLLDTGAQVETQNNIGNRALHLASRGGHEIVVRRLLEHGADINARNKAGETCLFCASQTGGEAVVRVLLENGADITAVDRYGNTALMRASTPAIANLLAINGADTNLPNNLQAWEATPLASSNSHDGITRSLVEHDGTQTVTAVLPTNSGYASTSRGNKFRDPVTNPTFQESTNECIDDTDATVYSDASSTTFSRGEYYVSELAAHLASETRSLHLNQGMQTRISEALPEMLRVFALKIGYGASDKMHRDVMALVHKRRHEIAAALADTGFSQENIIEEKITGADDIYRQKRVSDWLSSENFEQAVLEEYHPGSANCQNAPEPPQQIQEPDESDESEDVTESWIQDYREFIITAPAFEWLLARLRNEIRLVPMEPYNMQTIGKEIMSALPSSRVISKKMSSQSYRATFELEWDVFEFFEKQGYSRPPHEAFQGIITLTGSSSDAQAATCAQYLGQIWPSTAEDTIALMEEVLKGSQSDPPPRLLSDGTTLQVYVRNSKFLVESYGVAATIAEIGEQLAWLGAAMKTPPEQSGLFCCTPKICILQNNLHLPQSQGQPRSTGIAFKIELDMEKIPVTLDTNGQCWQAVFKTPVIVRGYPIPQRAEWNTGLEIPLDIMATLAQALELQEFNDKVCLKGFSTMLVPVRRSGDILFWHLLYKRDGSRMSYLENDLDQEQKVTRFDILEGNRHVLGWCSRAKLVIGSSVRHSRLGKPKAGGALNGKTVWRRRTVAMRSAFSIGARESPELFSNGYVQRLQFLKPRLVLLWDKDGERGWIVSGTIALLLVLRAFLVGPYKAAFTFNSEEFQDTDGPLTAMSAFETLSNDHNQRLLLYSDGTTLKSKIEDLCSLLEHIIEHQIDIAGPCGVKLSNKPRGDLEGWEFEDVAGMDQDPLHPRVAEIEPHGKGWVDFTRAIQAVTLFGSGFGDIIQPDVKTCSRWASLPMGRYYIAVCVSDLDRVFKEHGFLCDGHIRLSNNLIWHTPSEPVFCQCQSGSNHSDCEPVQAVFPLSLSLSESLRPRGDKLPNDGALIFGHSSQFSWIWDDLNLPRKGQLSEPALKSPNDSGIGSSHVSSSSSSGIPSMEFLSGAHNNPMPPRVFEPSYQTYPKTSYTAAIICALPKELMAVRALFDENHDPPKNVPDVDRYVFGKIEHHMVVATSLAKYGTNEAACVATTMKHTFNLRFCLLVGIGGGAPSRDNDIRLGDVVVGVEVVQHDLGKRGRGGFERKEQTLRCPPDFLMNAISTNIKANPIPQGVQIRRHLDTISCNSEMSKLYCHQGEDQDVLFQACFECP</sequence>
<evidence type="ECO:0000256" key="3">
    <source>
        <dbReference type="PROSITE-ProRule" id="PRU00023"/>
    </source>
</evidence>
<evidence type="ECO:0000256" key="2">
    <source>
        <dbReference type="ARBA" id="ARBA00022737"/>
    </source>
</evidence>
<feature type="region of interest" description="Disordered" evidence="4">
    <location>
        <begin position="1167"/>
        <end position="1192"/>
    </location>
</feature>
<dbReference type="PANTHER" id="PTHR10039">
    <property type="entry name" value="AMELOGENIN"/>
    <property type="match status" value="1"/>
</dbReference>
<feature type="repeat" description="ANK" evidence="3">
    <location>
        <begin position="1034"/>
        <end position="1066"/>
    </location>
</feature>
<dbReference type="Pfam" id="PF24883">
    <property type="entry name" value="NPHP3_N"/>
    <property type="match status" value="1"/>
</dbReference>
<feature type="non-terminal residue" evidence="8">
    <location>
        <position position="2305"/>
    </location>
</feature>
<feature type="region of interest" description="Disordered" evidence="4">
    <location>
        <begin position="353"/>
        <end position="394"/>
    </location>
</feature>
<dbReference type="Pfam" id="PF04488">
    <property type="entry name" value="Gly_transf_sug"/>
    <property type="match status" value="1"/>
</dbReference>
<proteinExistence type="inferred from homology"/>
<accession>A0A0B7K7F8</accession>
<dbReference type="GO" id="GO:0009116">
    <property type="term" value="P:nucleoside metabolic process"/>
    <property type="evidence" value="ECO:0007669"/>
    <property type="project" value="InterPro"/>
</dbReference>
<feature type="compositionally biased region" description="Low complexity" evidence="4">
    <location>
        <begin position="2077"/>
        <end position="2091"/>
    </location>
</feature>
<dbReference type="GO" id="GO:0003824">
    <property type="term" value="F:catalytic activity"/>
    <property type="evidence" value="ECO:0007669"/>
    <property type="project" value="InterPro"/>
</dbReference>
<evidence type="ECO:0000256" key="4">
    <source>
        <dbReference type="SAM" id="MobiDB-lite"/>
    </source>
</evidence>
<feature type="repeat" description="ANK" evidence="3">
    <location>
        <begin position="968"/>
        <end position="1000"/>
    </location>
</feature>
<dbReference type="PRINTS" id="PR01415">
    <property type="entry name" value="ANKYRIN"/>
</dbReference>
<dbReference type="Gene3D" id="3.40.50.1580">
    <property type="entry name" value="Nucleoside phosphorylase domain"/>
    <property type="match status" value="1"/>
</dbReference>
<dbReference type="Gene3D" id="3.90.550.20">
    <property type="match status" value="1"/>
</dbReference>